<dbReference type="GO" id="GO:0072344">
    <property type="term" value="P:rescue of stalled ribosome"/>
    <property type="evidence" value="ECO:0007669"/>
    <property type="project" value="TreeGrafter"/>
</dbReference>
<dbReference type="Pfam" id="PF00472">
    <property type="entry name" value="RF-1"/>
    <property type="match status" value="1"/>
</dbReference>
<dbReference type="EMBL" id="CP014060">
    <property type="protein sequence ID" value="AMG35546.1"/>
    <property type="molecule type" value="Genomic_DNA"/>
</dbReference>
<protein>
    <submittedName>
        <fullName evidence="4">Aminoacyl-tRNA hydrolase</fullName>
    </submittedName>
</protein>
<feature type="domain" description="Prokaryotic-type class I peptide chain release factors" evidence="3">
    <location>
        <begin position="21"/>
        <end position="37"/>
    </location>
</feature>
<proteinExistence type="inferred from homology"/>
<dbReference type="PROSITE" id="PS00745">
    <property type="entry name" value="RF_PROK_I"/>
    <property type="match status" value="1"/>
</dbReference>
<accession>A0A0X8NWC2</accession>
<feature type="compositionally biased region" description="Basic residues" evidence="2">
    <location>
        <begin position="106"/>
        <end position="120"/>
    </location>
</feature>
<dbReference type="GO" id="GO:0003747">
    <property type="term" value="F:translation release factor activity"/>
    <property type="evidence" value="ECO:0007669"/>
    <property type="project" value="InterPro"/>
</dbReference>
<evidence type="ECO:0000313" key="5">
    <source>
        <dbReference type="Proteomes" id="UP000060602"/>
    </source>
</evidence>
<dbReference type="AlphaFoldDB" id="A0A0X8NWC2"/>
<evidence type="ECO:0000256" key="2">
    <source>
        <dbReference type="SAM" id="MobiDB-lite"/>
    </source>
</evidence>
<dbReference type="PANTHER" id="PTHR47814">
    <property type="entry name" value="PEPTIDYL-TRNA HYDROLASE ARFB"/>
    <property type="match status" value="1"/>
</dbReference>
<dbReference type="NCBIfam" id="NF006718">
    <property type="entry name" value="PRK09256.1"/>
    <property type="match status" value="1"/>
</dbReference>
<dbReference type="GO" id="GO:0004045">
    <property type="term" value="F:peptidyl-tRNA hydrolase activity"/>
    <property type="evidence" value="ECO:0007669"/>
    <property type="project" value="TreeGrafter"/>
</dbReference>
<dbReference type="RefSeq" id="WP_006394623.1">
    <property type="nucleotide sequence ID" value="NZ_CP014060.2"/>
</dbReference>
<dbReference type="Proteomes" id="UP000060602">
    <property type="component" value="Chromosome"/>
</dbReference>
<dbReference type="Gene3D" id="3.30.160.20">
    <property type="match status" value="1"/>
</dbReference>
<keyword evidence="4" id="KW-0378">Hydrolase</keyword>
<evidence type="ECO:0000259" key="3">
    <source>
        <dbReference type="PROSITE" id="PS00745"/>
    </source>
</evidence>
<comment type="similarity">
    <text evidence="1">Belongs to the prokaryotic/mitochondrial release factor family.</text>
</comment>
<name>A0A0X8NWC2_ALCXX</name>
<sequence>MFHVQDSLYIDEREIEFSMIRAQGAGGQNVNKVSSAVHLRFDVRASSLPAEIKEALGAMSDHRISKDGVIVIKSQSFRSQDKNRAEAIERLVGMVRAAAKVEKPRRATKPTRASQRRRVQRKVLHGEVKRLRGRVQGE</sequence>
<dbReference type="GO" id="GO:0043022">
    <property type="term" value="F:ribosome binding"/>
    <property type="evidence" value="ECO:0007669"/>
    <property type="project" value="TreeGrafter"/>
</dbReference>
<gene>
    <name evidence="4" type="ORF">AL504_05545</name>
</gene>
<dbReference type="PANTHER" id="PTHR47814:SF1">
    <property type="entry name" value="PEPTIDYL-TRNA HYDROLASE ARFB"/>
    <property type="match status" value="1"/>
</dbReference>
<organism evidence="4 5">
    <name type="scientific">Alcaligenes xylosoxydans xylosoxydans</name>
    <name type="common">Achromobacter xylosoxidans</name>
    <dbReference type="NCBI Taxonomy" id="85698"/>
    <lineage>
        <taxon>Bacteria</taxon>
        <taxon>Pseudomonadati</taxon>
        <taxon>Pseudomonadota</taxon>
        <taxon>Betaproteobacteria</taxon>
        <taxon>Burkholderiales</taxon>
        <taxon>Alcaligenaceae</taxon>
        <taxon>Achromobacter</taxon>
    </lineage>
</organism>
<dbReference type="InterPro" id="IPR000352">
    <property type="entry name" value="Pep_chain_release_fac_I"/>
</dbReference>
<dbReference type="InterPro" id="IPR045853">
    <property type="entry name" value="Pep_chain_release_fac_I_sf"/>
</dbReference>
<reference evidence="5" key="1">
    <citation type="submission" date="2015-12" db="EMBL/GenBank/DDBJ databases">
        <title>FDA dAtabase for Regulatory Grade micrObial Sequences (FDA-ARGOS): Supporting development and validation of Infectious Disease Dx tests.</title>
        <authorList>
            <person name="Case J."/>
            <person name="Tallon L."/>
            <person name="Sadzewicz L."/>
            <person name="Sengamalay N."/>
            <person name="Ott S."/>
            <person name="Godinez A."/>
            <person name="Nagaraj S."/>
            <person name="Nadendla S."/>
            <person name="Sichtig H."/>
        </authorList>
    </citation>
    <scope>NUCLEOTIDE SEQUENCE [LARGE SCALE GENOMIC DNA]</scope>
    <source>
        <strain evidence="5">FDAARGOS_147</strain>
    </source>
</reference>
<evidence type="ECO:0000313" key="4">
    <source>
        <dbReference type="EMBL" id="AMG35546.1"/>
    </source>
</evidence>
<feature type="region of interest" description="Disordered" evidence="2">
    <location>
        <begin position="100"/>
        <end position="120"/>
    </location>
</feature>
<evidence type="ECO:0000256" key="1">
    <source>
        <dbReference type="ARBA" id="ARBA00010835"/>
    </source>
</evidence>
<dbReference type="SUPFAM" id="SSF75620">
    <property type="entry name" value="Release factor"/>
    <property type="match status" value="1"/>
</dbReference>